<evidence type="ECO:0000256" key="2">
    <source>
        <dbReference type="ARBA" id="ARBA00022630"/>
    </source>
</evidence>
<dbReference type="InterPro" id="IPR002937">
    <property type="entry name" value="Amino_oxidase"/>
</dbReference>
<dbReference type="EC" id="1.4.3.-" evidence="7"/>
<dbReference type="PANTHER" id="PTHR10742:SF21">
    <property type="entry name" value="L-AMINO-ACID OXIDASE"/>
    <property type="match status" value="1"/>
</dbReference>
<accession>A0AAW0HTW0</accession>
<feature type="signal peptide" evidence="9">
    <location>
        <begin position="1"/>
        <end position="28"/>
    </location>
</feature>
<comment type="similarity">
    <text evidence="7">Belongs to the flavin monoamine oxidase family.</text>
</comment>
<feature type="binding site" evidence="6">
    <location>
        <position position="115"/>
    </location>
    <ligand>
        <name>substrate</name>
    </ligand>
</feature>
<proteinExistence type="inferred from homology"/>
<feature type="compositionally biased region" description="Basic and acidic residues" evidence="8">
    <location>
        <begin position="577"/>
        <end position="595"/>
    </location>
</feature>
<dbReference type="SUPFAM" id="SSF54373">
    <property type="entry name" value="FAD-linked reductases, C-terminal domain"/>
    <property type="match status" value="1"/>
</dbReference>
<feature type="chain" id="PRO_5043597817" description="Amine oxidase" evidence="9">
    <location>
        <begin position="29"/>
        <end position="690"/>
    </location>
</feature>
<dbReference type="Gene3D" id="3.50.50.60">
    <property type="entry name" value="FAD/NAD(P)-binding domain"/>
    <property type="match status" value="1"/>
</dbReference>
<feature type="domain" description="Amine oxidase" evidence="10">
    <location>
        <begin position="68"/>
        <end position="536"/>
    </location>
</feature>
<evidence type="ECO:0000256" key="8">
    <source>
        <dbReference type="SAM" id="MobiDB-lite"/>
    </source>
</evidence>
<feature type="compositionally biased region" description="Polar residues" evidence="8">
    <location>
        <begin position="673"/>
        <end position="690"/>
    </location>
</feature>
<evidence type="ECO:0000313" key="11">
    <source>
        <dbReference type="EMBL" id="KAK7805502.1"/>
    </source>
</evidence>
<evidence type="ECO:0000256" key="3">
    <source>
        <dbReference type="ARBA" id="ARBA00022729"/>
    </source>
</evidence>
<dbReference type="GO" id="GO:0009063">
    <property type="term" value="P:amino acid catabolic process"/>
    <property type="evidence" value="ECO:0007669"/>
    <property type="project" value="TreeGrafter"/>
</dbReference>
<dbReference type="AlphaFoldDB" id="A0AAW0HTW0"/>
<evidence type="ECO:0000256" key="7">
    <source>
        <dbReference type="RuleBase" id="RU362067"/>
    </source>
</evidence>
<sequence>MAWLAPHHTLVAILLGLAASLNWKAASSLNPFEKCMEDPDYEQLLKVVTWGLNRTLKPQKVVVVGAGIAGLTAAKMLSDAGHKVTILEADNRIGGRILTFRDGKTGWIGELGAMRMPSSHRILHTLCRSLGLNLTQFTQYDENTWTEVNDVRLRNYVVEKMPEKLGYNLSHRERGRSPEDIYQMALNKVATSFLLSPALPSGSVSTNTLLSQGPSDCPPQALKDLKALGCKKAMKKFNRHTLLEYLLGEGNLTWPAVQLLGDVMSKEGFFYLSFAEALRAHSCLSDRLRYSRIVGGWDLLPRALLSSLSGPVLLNAPVVAITQRAHDVLLHIATSVQSHSLKVLMADLVLLTASGPALQRITFSPPLTRRRQEALRALHYVAASKVFLSFRRPFWHEEHIEGGHSNTDRPSRLIFYPAPGEGSLLLASYTWSDAAAPFAGLSTDQAMRVALKDVAALHGPVVYRLWDGTGVVKRWAEDPHSQGGFVVQPPLFGQGDEDYDWSFPYGRIYFAGEHTAHPHGWVETAVKSALRAAVKINNHVFRVPSPQKQEHASFQKQERTHAEASEDQDQEVSTGEPRQEEILEGQETPHEETSPEGHVFVEAIPELRGHVFVETIPQKEHMHAHKNMPSHGHGHVIPEVHGGHKHLGSGTQRHRHLHGGAGHTPCKEERGTQPPTQSYLEQATYNNSPQ</sequence>
<feature type="binding site" evidence="6">
    <location>
        <begin position="88"/>
        <end position="89"/>
    </location>
    <ligand>
        <name>FAD</name>
        <dbReference type="ChEBI" id="CHEBI:57692"/>
    </ligand>
</feature>
<evidence type="ECO:0000256" key="9">
    <source>
        <dbReference type="SAM" id="SignalP"/>
    </source>
</evidence>
<dbReference type="InterPro" id="IPR036188">
    <property type="entry name" value="FAD/NAD-bd_sf"/>
</dbReference>
<keyword evidence="2 7" id="KW-0285">Flavoprotein</keyword>
<comment type="cofactor">
    <cofactor evidence="1 7">
        <name>FAD</name>
        <dbReference type="ChEBI" id="CHEBI:57692"/>
    </cofactor>
</comment>
<protein>
    <recommendedName>
        <fullName evidence="7">Amine oxidase</fullName>
        <ecNumber evidence="7">1.4.3.-</ecNumber>
    </recommendedName>
</protein>
<dbReference type="Gene3D" id="3.90.660.10">
    <property type="match status" value="2"/>
</dbReference>
<dbReference type="EMBL" id="JBBHLL010000338">
    <property type="protein sequence ID" value="KAK7805502.1"/>
    <property type="molecule type" value="Genomic_DNA"/>
</dbReference>
<organism evidence="11 12">
    <name type="scientific">Myodes glareolus</name>
    <name type="common">Bank vole</name>
    <name type="synonym">Clethrionomys glareolus</name>
    <dbReference type="NCBI Taxonomy" id="447135"/>
    <lineage>
        <taxon>Eukaryota</taxon>
        <taxon>Metazoa</taxon>
        <taxon>Chordata</taxon>
        <taxon>Craniata</taxon>
        <taxon>Vertebrata</taxon>
        <taxon>Euteleostomi</taxon>
        <taxon>Mammalia</taxon>
        <taxon>Eutheria</taxon>
        <taxon>Euarchontoglires</taxon>
        <taxon>Glires</taxon>
        <taxon>Rodentia</taxon>
        <taxon>Myomorpha</taxon>
        <taxon>Muroidea</taxon>
        <taxon>Cricetidae</taxon>
        <taxon>Arvicolinae</taxon>
        <taxon>Myodes</taxon>
    </lineage>
</organism>
<feature type="compositionally biased region" description="Basic residues" evidence="8">
    <location>
        <begin position="643"/>
        <end position="658"/>
    </location>
</feature>
<dbReference type="InterPro" id="IPR001613">
    <property type="entry name" value="Flavin_amine_oxidase"/>
</dbReference>
<evidence type="ECO:0000256" key="1">
    <source>
        <dbReference type="ARBA" id="ARBA00001974"/>
    </source>
</evidence>
<evidence type="ECO:0000256" key="4">
    <source>
        <dbReference type="ARBA" id="ARBA00022827"/>
    </source>
</evidence>
<dbReference type="Proteomes" id="UP001488838">
    <property type="component" value="Unassembled WGS sequence"/>
</dbReference>
<dbReference type="FunFam" id="3.50.50.60:FF:000450">
    <property type="entry name" value="Amine oxidase"/>
    <property type="match status" value="1"/>
</dbReference>
<feature type="compositionally biased region" description="Basic and acidic residues" evidence="8">
    <location>
        <begin position="548"/>
        <end position="564"/>
    </location>
</feature>
<keyword evidence="12" id="KW-1185">Reference proteome</keyword>
<feature type="region of interest" description="Disordered" evidence="8">
    <location>
        <begin position="643"/>
        <end position="690"/>
    </location>
</feature>
<reference evidence="11 12" key="1">
    <citation type="journal article" date="2023" name="bioRxiv">
        <title>Conserved and derived expression patterns and positive selection on dental genes reveal complex evolutionary context of ever-growing rodent molars.</title>
        <authorList>
            <person name="Calamari Z.T."/>
            <person name="Song A."/>
            <person name="Cohen E."/>
            <person name="Akter M."/>
            <person name="Roy R.D."/>
            <person name="Hallikas O."/>
            <person name="Christensen M.M."/>
            <person name="Li P."/>
            <person name="Marangoni P."/>
            <person name="Jernvall J."/>
            <person name="Klein O.D."/>
        </authorList>
    </citation>
    <scope>NUCLEOTIDE SEQUENCE [LARGE SCALE GENOMIC DNA]</scope>
    <source>
        <strain evidence="11">V071</strain>
    </source>
</reference>
<keyword evidence="4 7" id="KW-0274">FAD</keyword>
<dbReference type="GO" id="GO:0001716">
    <property type="term" value="F:L-amino-acid oxidase activity"/>
    <property type="evidence" value="ECO:0007669"/>
    <property type="project" value="TreeGrafter"/>
</dbReference>
<evidence type="ECO:0000313" key="12">
    <source>
        <dbReference type="Proteomes" id="UP001488838"/>
    </source>
</evidence>
<evidence type="ECO:0000256" key="6">
    <source>
        <dbReference type="PIRSR" id="PIRSR601613-1"/>
    </source>
</evidence>
<dbReference type="PRINTS" id="PR00757">
    <property type="entry name" value="AMINEOXDASEF"/>
</dbReference>
<evidence type="ECO:0000256" key="5">
    <source>
        <dbReference type="ARBA" id="ARBA00023002"/>
    </source>
</evidence>
<feature type="binding site" evidence="6">
    <location>
        <begin position="112"/>
        <end position="115"/>
    </location>
    <ligand>
        <name>FAD</name>
        <dbReference type="ChEBI" id="CHEBI:57692"/>
    </ligand>
</feature>
<gene>
    <name evidence="11" type="ORF">U0070_023105</name>
</gene>
<dbReference type="FunFam" id="3.90.660.10:FF:000011">
    <property type="entry name" value="Amine oxidase"/>
    <property type="match status" value="1"/>
</dbReference>
<dbReference type="Pfam" id="PF01593">
    <property type="entry name" value="Amino_oxidase"/>
    <property type="match status" value="1"/>
</dbReference>
<dbReference type="InterPro" id="IPR050281">
    <property type="entry name" value="Flavin_monoamine_oxidase"/>
</dbReference>
<dbReference type="PANTHER" id="PTHR10742">
    <property type="entry name" value="FLAVIN MONOAMINE OXIDASE"/>
    <property type="match status" value="1"/>
</dbReference>
<feature type="region of interest" description="Disordered" evidence="8">
    <location>
        <begin position="541"/>
        <end position="595"/>
    </location>
</feature>
<feature type="binding site" evidence="6">
    <location>
        <position position="513"/>
    </location>
    <ligand>
        <name>FAD</name>
        <dbReference type="ChEBI" id="CHEBI:57692"/>
    </ligand>
</feature>
<feature type="binding site" evidence="6">
    <location>
        <position position="318"/>
    </location>
    <ligand>
        <name>FAD</name>
        <dbReference type="ChEBI" id="CHEBI:57692"/>
    </ligand>
</feature>
<dbReference type="Gene3D" id="1.10.405.10">
    <property type="entry name" value="Guanine Nucleotide Dissociation Inhibitor, domain 1"/>
    <property type="match status" value="1"/>
</dbReference>
<name>A0AAW0HTW0_MYOGA</name>
<comment type="caution">
    <text evidence="11">The sequence shown here is derived from an EMBL/GenBank/DDBJ whole genome shotgun (WGS) entry which is preliminary data.</text>
</comment>
<dbReference type="SUPFAM" id="SSF51905">
    <property type="entry name" value="FAD/NAD(P)-binding domain"/>
    <property type="match status" value="1"/>
</dbReference>
<keyword evidence="3 9" id="KW-0732">Signal</keyword>
<keyword evidence="5 7" id="KW-0560">Oxidoreductase</keyword>
<evidence type="ECO:0000259" key="10">
    <source>
        <dbReference type="Pfam" id="PF01593"/>
    </source>
</evidence>